<proteinExistence type="predicted"/>
<dbReference type="EMBL" id="VBOT01000031">
    <property type="protein sequence ID" value="TMQ52561.1"/>
    <property type="molecule type" value="Genomic_DNA"/>
</dbReference>
<dbReference type="Proteomes" id="UP000320184">
    <property type="component" value="Unassembled WGS sequence"/>
</dbReference>
<accession>A0A538SMG3</accession>
<gene>
    <name evidence="1" type="ORF">E6K73_02655</name>
</gene>
<evidence type="ECO:0000313" key="1">
    <source>
        <dbReference type="EMBL" id="TMQ52561.1"/>
    </source>
</evidence>
<reference evidence="1 2" key="1">
    <citation type="journal article" date="2019" name="Nat. Microbiol.">
        <title>Mediterranean grassland soil C-N compound turnover is dependent on rainfall and depth, and is mediated by genomically divergent microorganisms.</title>
        <authorList>
            <person name="Diamond S."/>
            <person name="Andeer P.F."/>
            <person name="Li Z."/>
            <person name="Crits-Christoph A."/>
            <person name="Burstein D."/>
            <person name="Anantharaman K."/>
            <person name="Lane K.R."/>
            <person name="Thomas B.C."/>
            <person name="Pan C."/>
            <person name="Northen T.R."/>
            <person name="Banfield J.F."/>
        </authorList>
    </citation>
    <scope>NUCLEOTIDE SEQUENCE [LARGE SCALE GENOMIC DNA]</scope>
    <source>
        <strain evidence="1">WS_3</strain>
    </source>
</reference>
<sequence>MTHTPPLDSVTYPMPTRGELRIEPSPEILSATRRWVDAVRPALGSELLAAYLSGSVLTQGFDPRQSRINLLVVARALAVPTLERLRQAIPVSKKPPHFDPLFLTGGQIEKSLDSFPIEWLEIQERNLLIEGEDVLRPLEVPRTYLRLQCEHELRGKHIQLRQAYLLLGQDAAELDRVLKATASSFATLFRTLLRLRGEPPPAETPQVIERVADIYGVDAQGLLSAHLARYSGRSHTAETDASFRRFLAEVDRLVIAIDELRVS</sequence>
<name>A0A538SMG3_UNCEI</name>
<dbReference type="AlphaFoldDB" id="A0A538SMG3"/>
<organism evidence="1 2">
    <name type="scientific">Eiseniibacteriota bacterium</name>
    <dbReference type="NCBI Taxonomy" id="2212470"/>
    <lineage>
        <taxon>Bacteria</taxon>
        <taxon>Candidatus Eiseniibacteriota</taxon>
    </lineage>
</organism>
<protein>
    <submittedName>
        <fullName evidence="1">Uncharacterized protein</fullName>
    </submittedName>
</protein>
<comment type="caution">
    <text evidence="1">The sequence shown here is derived from an EMBL/GenBank/DDBJ whole genome shotgun (WGS) entry which is preliminary data.</text>
</comment>
<evidence type="ECO:0000313" key="2">
    <source>
        <dbReference type="Proteomes" id="UP000320184"/>
    </source>
</evidence>